<reference evidence="2" key="1">
    <citation type="journal article" date="2022" name="Mol. Ecol. Resour.">
        <title>The genomes of chicory, endive, great burdock and yacon provide insights into Asteraceae palaeo-polyploidization history and plant inulin production.</title>
        <authorList>
            <person name="Fan W."/>
            <person name="Wang S."/>
            <person name="Wang H."/>
            <person name="Wang A."/>
            <person name="Jiang F."/>
            <person name="Liu H."/>
            <person name="Zhao H."/>
            <person name="Xu D."/>
            <person name="Zhang Y."/>
        </authorList>
    </citation>
    <scope>NUCLEOTIDE SEQUENCE [LARGE SCALE GENOMIC DNA]</scope>
    <source>
        <strain evidence="2">cv. Niubang</strain>
    </source>
</reference>
<sequence>MDTFLAWGLLPVTGCDLGASRVCVCGQEQNRMVNTRGGPSGGGDLRDVSSHELNHVVRVSAVVPPACHRYLLGK</sequence>
<dbReference type="EMBL" id="CM042050">
    <property type="protein sequence ID" value="KAI3736120.1"/>
    <property type="molecule type" value="Genomic_DNA"/>
</dbReference>
<proteinExistence type="predicted"/>
<dbReference type="Proteomes" id="UP001055879">
    <property type="component" value="Linkage Group LG04"/>
</dbReference>
<comment type="caution">
    <text evidence="1">The sequence shown here is derived from an EMBL/GenBank/DDBJ whole genome shotgun (WGS) entry which is preliminary data.</text>
</comment>
<name>A0ACB9CPD8_ARCLA</name>
<reference evidence="1 2" key="2">
    <citation type="journal article" date="2022" name="Mol. Ecol. Resour.">
        <title>The genomes of chicory, endive, great burdock and yacon provide insights into Asteraceae paleo-polyploidization history and plant inulin production.</title>
        <authorList>
            <person name="Fan W."/>
            <person name="Wang S."/>
            <person name="Wang H."/>
            <person name="Wang A."/>
            <person name="Jiang F."/>
            <person name="Liu H."/>
            <person name="Zhao H."/>
            <person name="Xu D."/>
            <person name="Zhang Y."/>
        </authorList>
    </citation>
    <scope>NUCLEOTIDE SEQUENCE [LARGE SCALE GENOMIC DNA]</scope>
    <source>
        <strain evidence="2">cv. Niubang</strain>
    </source>
</reference>
<gene>
    <name evidence="1" type="ORF">L6452_15653</name>
</gene>
<evidence type="ECO:0000313" key="2">
    <source>
        <dbReference type="Proteomes" id="UP001055879"/>
    </source>
</evidence>
<protein>
    <submittedName>
        <fullName evidence="1">Uncharacterized protein</fullName>
    </submittedName>
</protein>
<evidence type="ECO:0000313" key="1">
    <source>
        <dbReference type="EMBL" id="KAI3736120.1"/>
    </source>
</evidence>
<keyword evidence="2" id="KW-1185">Reference proteome</keyword>
<organism evidence="1 2">
    <name type="scientific">Arctium lappa</name>
    <name type="common">Greater burdock</name>
    <name type="synonym">Lappa major</name>
    <dbReference type="NCBI Taxonomy" id="4217"/>
    <lineage>
        <taxon>Eukaryota</taxon>
        <taxon>Viridiplantae</taxon>
        <taxon>Streptophyta</taxon>
        <taxon>Embryophyta</taxon>
        <taxon>Tracheophyta</taxon>
        <taxon>Spermatophyta</taxon>
        <taxon>Magnoliopsida</taxon>
        <taxon>eudicotyledons</taxon>
        <taxon>Gunneridae</taxon>
        <taxon>Pentapetalae</taxon>
        <taxon>asterids</taxon>
        <taxon>campanulids</taxon>
        <taxon>Asterales</taxon>
        <taxon>Asteraceae</taxon>
        <taxon>Carduoideae</taxon>
        <taxon>Cardueae</taxon>
        <taxon>Arctiinae</taxon>
        <taxon>Arctium</taxon>
    </lineage>
</organism>
<accession>A0ACB9CPD8</accession>